<dbReference type="Pfam" id="PF02627">
    <property type="entry name" value="CMD"/>
    <property type="match status" value="1"/>
</dbReference>
<keyword evidence="2" id="KW-0575">Peroxidase</keyword>
<sequence length="115" mass="12248">MLIDWKSFLPKIGQSMKGLKELTPDTIAGYRQLHDAGPHSGHLDAKTRELIALAVAVTTRCDSCIANHVKKAIELGVTQAEIAEALGVAVAMNAGATLAYSGRVMDAFEQLSGDR</sequence>
<evidence type="ECO:0000259" key="1">
    <source>
        <dbReference type="Pfam" id="PF02627"/>
    </source>
</evidence>
<dbReference type="OrthoDB" id="1683318at2"/>
<feature type="domain" description="Carboxymuconolactone decarboxylase-like" evidence="1">
    <location>
        <begin position="27"/>
        <end position="100"/>
    </location>
</feature>
<accession>A0A4R8LIY5</accession>
<evidence type="ECO:0000313" key="2">
    <source>
        <dbReference type="EMBL" id="TDY42210.1"/>
    </source>
</evidence>
<dbReference type="EMBL" id="SORE01000022">
    <property type="protein sequence ID" value="TDY42210.1"/>
    <property type="molecule type" value="Genomic_DNA"/>
</dbReference>
<dbReference type="AlphaFoldDB" id="A0A4R8LIY5"/>
<organism evidence="2 3">
    <name type="scientific">Paraburkholderia rhizosphaerae</name>
    <dbReference type="NCBI Taxonomy" id="480658"/>
    <lineage>
        <taxon>Bacteria</taxon>
        <taxon>Pseudomonadati</taxon>
        <taxon>Pseudomonadota</taxon>
        <taxon>Betaproteobacteria</taxon>
        <taxon>Burkholderiales</taxon>
        <taxon>Burkholderiaceae</taxon>
        <taxon>Paraburkholderia</taxon>
    </lineage>
</organism>
<protein>
    <submittedName>
        <fullName evidence="2">AhpD family alkylhydroperoxidase</fullName>
    </submittedName>
</protein>
<dbReference type="InterPro" id="IPR004675">
    <property type="entry name" value="AhpD_core"/>
</dbReference>
<proteinExistence type="predicted"/>
<keyword evidence="2" id="KW-0560">Oxidoreductase</keyword>
<dbReference type="PANTHER" id="PTHR33930">
    <property type="entry name" value="ALKYL HYDROPEROXIDE REDUCTASE AHPD"/>
    <property type="match status" value="1"/>
</dbReference>
<dbReference type="GO" id="GO:0051920">
    <property type="term" value="F:peroxiredoxin activity"/>
    <property type="evidence" value="ECO:0007669"/>
    <property type="project" value="InterPro"/>
</dbReference>
<dbReference type="SUPFAM" id="SSF69118">
    <property type="entry name" value="AhpD-like"/>
    <property type="match status" value="1"/>
</dbReference>
<keyword evidence="3" id="KW-1185">Reference proteome</keyword>
<dbReference type="InterPro" id="IPR029032">
    <property type="entry name" value="AhpD-like"/>
</dbReference>
<dbReference type="Proteomes" id="UP000295509">
    <property type="component" value="Unassembled WGS sequence"/>
</dbReference>
<gene>
    <name evidence="2" type="ORF">BX592_12219</name>
</gene>
<evidence type="ECO:0000313" key="3">
    <source>
        <dbReference type="Proteomes" id="UP000295509"/>
    </source>
</evidence>
<reference evidence="2 3" key="1">
    <citation type="submission" date="2019-03" db="EMBL/GenBank/DDBJ databases">
        <title>Genomic Encyclopedia of Type Strains, Phase III (KMG-III): the genomes of soil and plant-associated and newly described type strains.</title>
        <authorList>
            <person name="Whitman W."/>
        </authorList>
    </citation>
    <scope>NUCLEOTIDE SEQUENCE [LARGE SCALE GENOMIC DNA]</scope>
    <source>
        <strain evidence="2 3">LMG 29544</strain>
    </source>
</reference>
<dbReference type="InterPro" id="IPR003779">
    <property type="entry name" value="CMD-like"/>
</dbReference>
<dbReference type="PANTHER" id="PTHR33930:SF2">
    <property type="entry name" value="BLR3452 PROTEIN"/>
    <property type="match status" value="1"/>
</dbReference>
<name>A0A4R8LIY5_9BURK</name>
<dbReference type="Gene3D" id="1.20.1290.10">
    <property type="entry name" value="AhpD-like"/>
    <property type="match status" value="1"/>
</dbReference>
<dbReference type="NCBIfam" id="TIGR00778">
    <property type="entry name" value="ahpD_dom"/>
    <property type="match status" value="1"/>
</dbReference>
<comment type="caution">
    <text evidence="2">The sequence shown here is derived from an EMBL/GenBank/DDBJ whole genome shotgun (WGS) entry which is preliminary data.</text>
</comment>